<evidence type="ECO:0000256" key="1">
    <source>
        <dbReference type="PROSITE-ProRule" id="PRU00023"/>
    </source>
</evidence>
<dbReference type="Pfam" id="PF00023">
    <property type="entry name" value="Ank"/>
    <property type="match status" value="1"/>
</dbReference>
<evidence type="ECO:0000313" key="2">
    <source>
        <dbReference type="EMBL" id="CAG5093886.1"/>
    </source>
</evidence>
<evidence type="ECO:0000313" key="3">
    <source>
        <dbReference type="Proteomes" id="UP000786811"/>
    </source>
</evidence>
<dbReference type="EMBL" id="CAJNRD030001120">
    <property type="protein sequence ID" value="CAG5093886.1"/>
    <property type="molecule type" value="Genomic_DNA"/>
</dbReference>
<dbReference type="InterPro" id="IPR002110">
    <property type="entry name" value="Ankyrin_rpt"/>
</dbReference>
<feature type="repeat" description="ANK" evidence="1">
    <location>
        <begin position="14"/>
        <end position="47"/>
    </location>
</feature>
<dbReference type="PROSITE" id="PS50088">
    <property type="entry name" value="ANK_REPEAT"/>
    <property type="match status" value="1"/>
</dbReference>
<proteinExistence type="predicted"/>
<dbReference type="SUPFAM" id="SSF48403">
    <property type="entry name" value="Ankyrin repeat"/>
    <property type="match status" value="1"/>
</dbReference>
<accession>A0A8J2MIY5</accession>
<organism evidence="2 3">
    <name type="scientific">Cotesia congregata</name>
    <name type="common">Parasitoid wasp</name>
    <name type="synonym">Apanteles congregatus</name>
    <dbReference type="NCBI Taxonomy" id="51543"/>
    <lineage>
        <taxon>Eukaryota</taxon>
        <taxon>Metazoa</taxon>
        <taxon>Ecdysozoa</taxon>
        <taxon>Arthropoda</taxon>
        <taxon>Hexapoda</taxon>
        <taxon>Insecta</taxon>
        <taxon>Pterygota</taxon>
        <taxon>Neoptera</taxon>
        <taxon>Endopterygota</taxon>
        <taxon>Hymenoptera</taxon>
        <taxon>Apocrita</taxon>
        <taxon>Ichneumonoidea</taxon>
        <taxon>Braconidae</taxon>
        <taxon>Microgastrinae</taxon>
        <taxon>Cotesia</taxon>
    </lineage>
</organism>
<keyword evidence="1" id="KW-0040">ANK repeat</keyword>
<reference evidence="2" key="1">
    <citation type="submission" date="2021-04" db="EMBL/GenBank/DDBJ databases">
        <authorList>
            <person name="Chebbi M.A.C M."/>
        </authorList>
    </citation>
    <scope>NUCLEOTIDE SEQUENCE</scope>
</reference>
<name>A0A8J2MIY5_COTCN</name>
<gene>
    <name evidence="2" type="ORF">HICCMSTLAB_LOCUS7212</name>
</gene>
<dbReference type="Gene3D" id="1.25.40.20">
    <property type="entry name" value="Ankyrin repeat-containing domain"/>
    <property type="match status" value="1"/>
</dbReference>
<keyword evidence="3" id="KW-1185">Reference proteome</keyword>
<sequence>MDVNQPIITTGEFAGFTALHVACMENEIELVRLLIENYGADVNATAADGTQPILLACFYEKCHDDLCEYPENSTTGILAHAKANNDIEFGQEILSKHFKNRHWYNDFGDKIPLVAYLVLNDESEKADFFKECNVNIISLTNKSLLMYLVEMDRSFTIEKLMLFVKDPLLKDKLINHRDDYDVPLSHYPFHPKKYGNFRCHRDTVFGTTGYNFFMELLKSGADICIH</sequence>
<dbReference type="AlphaFoldDB" id="A0A8J2MIY5"/>
<dbReference type="OrthoDB" id="60433at2759"/>
<dbReference type="InterPro" id="IPR036770">
    <property type="entry name" value="Ankyrin_rpt-contain_sf"/>
</dbReference>
<protein>
    <submittedName>
        <fullName evidence="2">Uncharacterized protein</fullName>
    </submittedName>
</protein>
<dbReference type="SMART" id="SM00248">
    <property type="entry name" value="ANK"/>
    <property type="match status" value="1"/>
</dbReference>
<dbReference type="PROSITE" id="PS50297">
    <property type="entry name" value="ANK_REP_REGION"/>
    <property type="match status" value="1"/>
</dbReference>
<dbReference type="Proteomes" id="UP000786811">
    <property type="component" value="Unassembled WGS sequence"/>
</dbReference>
<comment type="caution">
    <text evidence="2">The sequence shown here is derived from an EMBL/GenBank/DDBJ whole genome shotgun (WGS) entry which is preliminary data.</text>
</comment>